<feature type="transmembrane region" description="Helical" evidence="1">
    <location>
        <begin position="106"/>
        <end position="124"/>
    </location>
</feature>
<organism evidence="2">
    <name type="scientific">Sus scrofa</name>
    <name type="common">Pig</name>
    <dbReference type="NCBI Taxonomy" id="9823"/>
    <lineage>
        <taxon>Eukaryota</taxon>
        <taxon>Metazoa</taxon>
        <taxon>Chordata</taxon>
        <taxon>Craniata</taxon>
        <taxon>Vertebrata</taxon>
        <taxon>Euteleostomi</taxon>
        <taxon>Mammalia</taxon>
        <taxon>Eutheria</taxon>
        <taxon>Laurasiatheria</taxon>
        <taxon>Artiodactyla</taxon>
        <taxon>Suina</taxon>
        <taxon>Suidae</taxon>
        <taxon>Sus</taxon>
    </lineage>
</organism>
<sequence length="170" mass="19514">MSSRGVLVVSLGFSLYSVMSSANNDRLLFQFRFLLLLFQFRFLLLLFFPLIAVSRTSKTMLSKSSENGHPCLVPDLRKNTFSFSLLSMMLTGFVIFGLYYVDCITFMPSFLFFPFLFFSFRLHLWHIDMPNLGVELEFHLRARPQAQQHQIQATSGTCATAFGNARSLTH</sequence>
<dbReference type="GO" id="GO:0008168">
    <property type="term" value="F:methyltransferase activity"/>
    <property type="evidence" value="ECO:0007669"/>
    <property type="project" value="UniProtKB-KW"/>
</dbReference>
<keyword evidence="1" id="KW-0472">Membrane</keyword>
<dbReference type="GO" id="GO:0032259">
    <property type="term" value="P:methylation"/>
    <property type="evidence" value="ECO:0007669"/>
    <property type="project" value="UniProtKB-KW"/>
</dbReference>
<dbReference type="EMBL" id="DQIR01097621">
    <property type="protein sequence ID" value="HDA53097.1"/>
    <property type="molecule type" value="Transcribed_RNA"/>
</dbReference>
<dbReference type="EMBL" id="DQIR01022541">
    <property type="protein sequence ID" value="HCZ78016.1"/>
    <property type="molecule type" value="Transcribed_RNA"/>
</dbReference>
<proteinExistence type="predicted"/>
<protein>
    <submittedName>
        <fullName evidence="2">Protein-L-isoaspartate(D-aspartate) O-methyltransferase isoform X1-like</fullName>
    </submittedName>
</protein>
<name>A0A480JXH4_PIG</name>
<reference evidence="2" key="1">
    <citation type="journal article" date="2019" name="PeerJ">
        <title>Genes of the pig, Sus scrofa, reconstructed with EvidentialGene.</title>
        <authorList>
            <person name="Gilbert D.G."/>
        </authorList>
    </citation>
    <scope>NUCLEOTIDE SEQUENCE</scope>
</reference>
<feature type="transmembrane region" description="Helical" evidence="1">
    <location>
        <begin position="30"/>
        <end position="53"/>
    </location>
</feature>
<accession>A0A480JXH4</accession>
<keyword evidence="1" id="KW-0812">Transmembrane</keyword>
<keyword evidence="1" id="KW-1133">Transmembrane helix</keyword>
<keyword evidence="2" id="KW-0808">Transferase</keyword>
<keyword evidence="2" id="KW-0489">Methyltransferase</keyword>
<evidence type="ECO:0000313" key="2">
    <source>
        <dbReference type="EMBL" id="HDA53097.1"/>
    </source>
</evidence>
<feature type="transmembrane region" description="Helical" evidence="1">
    <location>
        <begin position="81"/>
        <end position="100"/>
    </location>
</feature>
<dbReference type="AlphaFoldDB" id="A0A480JXH4"/>
<evidence type="ECO:0000256" key="1">
    <source>
        <dbReference type="SAM" id="Phobius"/>
    </source>
</evidence>